<keyword evidence="3" id="KW-1185">Reference proteome</keyword>
<dbReference type="Proteomes" id="UP001528823">
    <property type="component" value="Unassembled WGS sequence"/>
</dbReference>
<keyword evidence="1" id="KW-0732">Signal</keyword>
<evidence type="ECO:0000256" key="1">
    <source>
        <dbReference type="SAM" id="SignalP"/>
    </source>
</evidence>
<accession>A0ABT5UHH7</accession>
<dbReference type="RefSeq" id="WP_274692071.1">
    <property type="nucleotide sequence ID" value="NZ_JAPMOU010000084.1"/>
</dbReference>
<gene>
    <name evidence="2" type="ORF">ORQ98_27765</name>
</gene>
<evidence type="ECO:0000313" key="3">
    <source>
        <dbReference type="Proteomes" id="UP001528823"/>
    </source>
</evidence>
<comment type="caution">
    <text evidence="2">The sequence shown here is derived from an EMBL/GenBank/DDBJ whole genome shotgun (WGS) entry which is preliminary data.</text>
</comment>
<organism evidence="2 3">
    <name type="scientific">Spartinivicinus poritis</name>
    <dbReference type="NCBI Taxonomy" id="2994640"/>
    <lineage>
        <taxon>Bacteria</taxon>
        <taxon>Pseudomonadati</taxon>
        <taxon>Pseudomonadota</taxon>
        <taxon>Gammaproteobacteria</taxon>
        <taxon>Oceanospirillales</taxon>
        <taxon>Zooshikellaceae</taxon>
        <taxon>Spartinivicinus</taxon>
    </lineage>
</organism>
<name>A0ABT5UHH7_9GAMM</name>
<proteinExistence type="predicted"/>
<reference evidence="2 3" key="1">
    <citation type="submission" date="2022-11" db="EMBL/GenBank/DDBJ databases">
        <title>Spartinivicinus poritis sp. nov., isolated from scleractinian coral Porites lutea.</title>
        <authorList>
            <person name="Zhang G."/>
            <person name="Cai L."/>
            <person name="Wei Q."/>
        </authorList>
    </citation>
    <scope>NUCLEOTIDE SEQUENCE [LARGE SCALE GENOMIC DNA]</scope>
    <source>
        <strain evidence="2 3">A2-2</strain>
    </source>
</reference>
<sequence length="96" mass="10959">MKASILCTLFMAIFISPLTLSSDLKSKAKSVEIFTGETLEAKEKDSNIFFEFNGASNRSKSNSNLYREHNINNRLENQFDRAEQSNLNITFTILFN</sequence>
<feature type="chain" id="PRO_5046782944" evidence="1">
    <location>
        <begin position="22"/>
        <end position="96"/>
    </location>
</feature>
<feature type="signal peptide" evidence="1">
    <location>
        <begin position="1"/>
        <end position="21"/>
    </location>
</feature>
<protein>
    <submittedName>
        <fullName evidence="2">Uncharacterized protein</fullName>
    </submittedName>
</protein>
<dbReference type="EMBL" id="JAPMOU010000084">
    <property type="protein sequence ID" value="MDE1465767.1"/>
    <property type="molecule type" value="Genomic_DNA"/>
</dbReference>
<evidence type="ECO:0000313" key="2">
    <source>
        <dbReference type="EMBL" id="MDE1465767.1"/>
    </source>
</evidence>